<gene>
    <name evidence="1" type="ORF">HNP98_002932</name>
</gene>
<evidence type="ECO:0000313" key="1">
    <source>
        <dbReference type="EMBL" id="NRT20093.1"/>
    </source>
</evidence>
<reference evidence="1 2" key="1">
    <citation type="submission" date="2020-05" db="EMBL/GenBank/DDBJ databases">
        <title>Genomic Encyclopedia of Type Strains, Phase IV (KMG-V): Genome sequencing to study the core and pangenomes of soil and plant-associated prokaryotes.</title>
        <authorList>
            <person name="Whitman W."/>
        </authorList>
    </citation>
    <scope>NUCLEOTIDE SEQUENCE [LARGE SCALE GENOMIC DNA]</scope>
    <source>
        <strain evidence="1 2">9A</strain>
    </source>
</reference>
<dbReference type="RefSeq" id="WP_173810828.1">
    <property type="nucleotide sequence ID" value="NZ_JABSNP010000014.1"/>
</dbReference>
<keyword evidence="2" id="KW-1185">Reference proteome</keyword>
<accession>A0ABX2FSD8</accession>
<dbReference type="Proteomes" id="UP000779507">
    <property type="component" value="Unassembled WGS sequence"/>
</dbReference>
<organism evidence="1 2">
    <name type="scientific">Hymenobacter caeli</name>
    <dbReference type="NCBI Taxonomy" id="2735894"/>
    <lineage>
        <taxon>Bacteria</taxon>
        <taxon>Pseudomonadati</taxon>
        <taxon>Bacteroidota</taxon>
        <taxon>Cytophagia</taxon>
        <taxon>Cytophagales</taxon>
        <taxon>Hymenobacteraceae</taxon>
        <taxon>Hymenobacter</taxon>
    </lineage>
</organism>
<dbReference type="EMBL" id="JABSNP010000014">
    <property type="protein sequence ID" value="NRT20093.1"/>
    <property type="molecule type" value="Genomic_DNA"/>
</dbReference>
<protein>
    <submittedName>
        <fullName evidence="1">Uncharacterized protein</fullName>
    </submittedName>
</protein>
<name>A0ABX2FSD8_9BACT</name>
<comment type="caution">
    <text evidence="1">The sequence shown here is derived from an EMBL/GenBank/DDBJ whole genome shotgun (WGS) entry which is preliminary data.</text>
</comment>
<proteinExistence type="predicted"/>
<evidence type="ECO:0000313" key="2">
    <source>
        <dbReference type="Proteomes" id="UP000779507"/>
    </source>
</evidence>
<sequence>MAQQTGILGIQGTVGGLVFAKDGSIRQKPASNKASFQAKDSMARVRENASEFGGAATASKLVRDSLRVAIQAASDKRMVSRLTQAMRAAIALDGVHDRGMRQVLKSNLAPLLGFNFNLGAGIGQNLFFQYTLTGNGQGVTLAIPSLNPQTDIAAPTGATHYEIVVGASSVNFLGKTYQQAAVAAPLGILPLNGAALTNRTVVATLPAAPGADDLVVGVLGVNYYQQLNGKYYPLNNNASNPLAVEYVNVVASAVPAGGGSATSYDTTLTGPNQDAQGVTLAASAGDTFGFNALATGGSAPASMDVSVGGAQVASVAYLDRYAGQAFTFTHNGAAHTGAFAATVNF</sequence>